<organism evidence="2 3">
    <name type="scientific">Roseburia inulinivorans</name>
    <dbReference type="NCBI Taxonomy" id="360807"/>
    <lineage>
        <taxon>Bacteria</taxon>
        <taxon>Bacillati</taxon>
        <taxon>Bacillota</taxon>
        <taxon>Clostridia</taxon>
        <taxon>Lachnospirales</taxon>
        <taxon>Lachnospiraceae</taxon>
        <taxon>Roseburia</taxon>
    </lineage>
</organism>
<sequence length="471" mass="54274">MPVNIKELIDNGYIVICDTNVYLHIYRFSPEFSDFALRCMQAIQSGIIMPSTVRYEFLKHYRGYFGKMEKRVQNVGDDTKKQISNAARKVLNLCDNLQSLQYPDIEELRADLSQKFDELMAIPEAFFEDRTILDLIANPWKGQDPVYDLVELIINDSRVMTSVTQEEIYQICEEGERRYKTDPQTPPGFKDAKNKDGVRKYSDLIMWKEILRYAREKSVNVIFVTDDVKSDWWIDDNGQREFHPYLCQEFQQETQMQIVALTALDFFSNISVTYGIPKSDAVEIALRITDDDYFDRVHEAVFESISDALSFSGEEYLEPSSHIGTNGIDELEITEYEFLSAEQVDKDNDTITYIFTFHIEADATSYDYWGRDDETKQILLGPAGAHSFEGEIQVEVIREADMYLDFEGDDGFEKATIIDGKLKETNFQPLFETDDDEYVEGAYNICPDCGCKINFENDGGNGFCINCAPNH</sequence>
<evidence type="ECO:0000313" key="3">
    <source>
        <dbReference type="Proteomes" id="UP000095453"/>
    </source>
</evidence>
<protein>
    <recommendedName>
        <fullName evidence="1">PIN like domain-containing protein</fullName>
    </recommendedName>
</protein>
<accession>A0A173SUB1</accession>
<reference evidence="2 3" key="1">
    <citation type="submission" date="2015-09" db="EMBL/GenBank/DDBJ databases">
        <authorList>
            <consortium name="Pathogen Informatics"/>
        </authorList>
    </citation>
    <scope>NUCLEOTIDE SEQUENCE [LARGE SCALE GENOMIC DNA]</scope>
    <source>
        <strain evidence="2 3">2789STDY5608887</strain>
    </source>
</reference>
<dbReference type="RefSeq" id="WP_055168446.1">
    <property type="nucleotide sequence ID" value="NZ_CYXX01000006.1"/>
</dbReference>
<dbReference type="Proteomes" id="UP000095453">
    <property type="component" value="Unassembled WGS sequence"/>
</dbReference>
<dbReference type="EMBL" id="CYXX01000006">
    <property type="protein sequence ID" value="CUM92738.1"/>
    <property type="molecule type" value="Genomic_DNA"/>
</dbReference>
<gene>
    <name evidence="2" type="ORF">ERS852444_01124</name>
</gene>
<dbReference type="AlphaFoldDB" id="A0A173SUB1"/>
<dbReference type="Pfam" id="PF18476">
    <property type="entry name" value="PIN_8"/>
    <property type="match status" value="1"/>
</dbReference>
<evidence type="ECO:0000313" key="2">
    <source>
        <dbReference type="EMBL" id="CUM92738.1"/>
    </source>
</evidence>
<name>A0A173SUB1_9FIRM</name>
<evidence type="ECO:0000259" key="1">
    <source>
        <dbReference type="Pfam" id="PF18476"/>
    </source>
</evidence>
<proteinExistence type="predicted"/>
<dbReference type="InterPro" id="IPR041578">
    <property type="entry name" value="PIN_8"/>
</dbReference>
<feature type="domain" description="PIN like" evidence="1">
    <location>
        <begin position="14"/>
        <end position="239"/>
    </location>
</feature>